<sequence length="104" mass="12242">MENNKRNKILVCSPEREIILEGDERLWVIFETEQNGERYLVLTDKDGIILTKEVNDKLELVEDEGEASILLDMLDSFLEENELIDENGNSFENELFEYEEEIEN</sequence>
<reference evidence="2" key="2">
    <citation type="submission" date="2024-01" db="EMBL/GenBank/DDBJ databases">
        <title>Complete genome sequence of Mycoplasma arginini type strain G 230.</title>
        <authorList>
            <person name="Spergser J."/>
        </authorList>
    </citation>
    <scope>NUCLEOTIDE SEQUENCE</scope>
    <source>
        <strain evidence="2">NCTC 10129</strain>
    </source>
</reference>
<dbReference type="eggNOG" id="ENOG5031YWJ">
    <property type="taxonomic scope" value="Bacteria"/>
</dbReference>
<dbReference type="AlphaFoldDB" id="A0A0C6FNF2"/>
<protein>
    <recommendedName>
        <fullName evidence="5">DUF1292 domain-containing protein</fullName>
    </recommendedName>
</protein>
<dbReference type="Proteomes" id="UP001162175">
    <property type="component" value="Unassembled WGS sequence"/>
</dbReference>
<dbReference type="EMBL" id="JAPFAR010000139">
    <property type="protein sequence ID" value="MDI3349830.1"/>
    <property type="molecule type" value="Genomic_DNA"/>
</dbReference>
<dbReference type="EMBL" id="CP143577">
    <property type="protein sequence ID" value="WVN21755.1"/>
    <property type="molecule type" value="Genomic_DNA"/>
</dbReference>
<dbReference type="Proteomes" id="UP001432074">
    <property type="component" value="Chromosome"/>
</dbReference>
<evidence type="ECO:0000313" key="4">
    <source>
        <dbReference type="Proteomes" id="UP001432074"/>
    </source>
</evidence>
<proteinExistence type="predicted"/>
<gene>
    <name evidence="1" type="ORF">DCBHLPFO_00359</name>
    <name evidence="2" type="ORF">V2E25_02125</name>
</gene>
<dbReference type="KEGG" id="marg:MARG145_0273"/>
<accession>A0A0C6FNF2</accession>
<evidence type="ECO:0000313" key="2">
    <source>
        <dbReference type="EMBL" id="WVN21755.1"/>
    </source>
</evidence>
<organism evidence="1 3">
    <name type="scientific">Mycoplasmopsis arginini</name>
    <name type="common">Mycoplasma arginini</name>
    <dbReference type="NCBI Taxonomy" id="2094"/>
    <lineage>
        <taxon>Bacteria</taxon>
        <taxon>Bacillati</taxon>
        <taxon>Mycoplasmatota</taxon>
        <taxon>Mycoplasmoidales</taxon>
        <taxon>Metamycoplasmataceae</taxon>
        <taxon>Mycoplasmopsis</taxon>
    </lineage>
</organism>
<evidence type="ECO:0000313" key="3">
    <source>
        <dbReference type="Proteomes" id="UP001162175"/>
    </source>
</evidence>
<evidence type="ECO:0000313" key="1">
    <source>
        <dbReference type="EMBL" id="MDI3349830.1"/>
    </source>
</evidence>
<keyword evidence="4" id="KW-1185">Reference proteome</keyword>
<name>A0A0C6FNF2_MYCAR</name>
<dbReference type="RefSeq" id="WP_004416906.1">
    <property type="nucleotide sequence ID" value="NZ_AP014657.1"/>
</dbReference>
<evidence type="ECO:0008006" key="5">
    <source>
        <dbReference type="Google" id="ProtNLM"/>
    </source>
</evidence>
<dbReference type="GeneID" id="80703364"/>
<reference evidence="1" key="1">
    <citation type="submission" date="2022-11" db="EMBL/GenBank/DDBJ databases">
        <title>Draft genome of Mycoplasma arginini isolated from fly.</title>
        <authorList>
            <person name="Severgnini M."/>
            <person name="Gioia G."/>
            <person name="Cremonesi P."/>
            <person name="Moroni P."/>
            <person name="Addis M.F."/>
            <person name="Castiglioni B."/>
        </authorList>
    </citation>
    <scope>NUCLEOTIDE SEQUENCE</scope>
    <source>
        <strain evidence="1">QMP CG1-1632</strain>
    </source>
</reference>
<dbReference type="OrthoDB" id="398862at2"/>